<dbReference type="KEGG" id="pchi:PC41400_10925"/>
<evidence type="ECO:0000313" key="8">
    <source>
        <dbReference type="Proteomes" id="UP000288943"/>
    </source>
</evidence>
<dbReference type="InterPro" id="IPR010899">
    <property type="entry name" value="UPF0344"/>
</dbReference>
<evidence type="ECO:0000256" key="4">
    <source>
        <dbReference type="ARBA" id="ARBA00023136"/>
    </source>
</evidence>
<dbReference type="RefSeq" id="WP_053228684.1">
    <property type="nucleotide sequence ID" value="NZ_CP026520.1"/>
</dbReference>
<evidence type="ECO:0000313" key="6">
    <source>
        <dbReference type="EMBL" id="MCY9599183.1"/>
    </source>
</evidence>
<keyword evidence="1" id="KW-1003">Cell membrane</keyword>
<evidence type="ECO:0000256" key="1">
    <source>
        <dbReference type="ARBA" id="ARBA00022475"/>
    </source>
</evidence>
<dbReference type="OrthoDB" id="2365314at2"/>
<keyword evidence="3 5" id="KW-1133">Transmembrane helix</keyword>
<dbReference type="Proteomes" id="UP000288943">
    <property type="component" value="Chromosome"/>
</dbReference>
<organism evidence="7 8">
    <name type="scientific">Paenibacillus chitinolyticus</name>
    <dbReference type="NCBI Taxonomy" id="79263"/>
    <lineage>
        <taxon>Bacteria</taxon>
        <taxon>Bacillati</taxon>
        <taxon>Bacillota</taxon>
        <taxon>Bacilli</taxon>
        <taxon>Bacillales</taxon>
        <taxon>Paenibacillaceae</taxon>
        <taxon>Paenibacillus</taxon>
    </lineage>
</organism>
<evidence type="ECO:0000313" key="9">
    <source>
        <dbReference type="Proteomes" id="UP001527202"/>
    </source>
</evidence>
<dbReference type="GeneID" id="95375317"/>
<keyword evidence="4 5" id="KW-0472">Membrane</keyword>
<sequence length="117" mass="13172">MSDKLLNIFHQSHSGSWAFIVILFVVSAIFYRQKITPMILRLFYLIMLVSGIGMLIGYGFPVKYVVKGIIAIVMIGLMEMILGRMKRGQGKESSTKILFVVWAVLIVIVVLLGYGIF</sequence>
<keyword evidence="2 5" id="KW-0812">Transmembrane</keyword>
<evidence type="ECO:0000256" key="2">
    <source>
        <dbReference type="ARBA" id="ARBA00022692"/>
    </source>
</evidence>
<protein>
    <submittedName>
        <fullName evidence="7">DUF1516 domain-containing protein</fullName>
    </submittedName>
    <submittedName>
        <fullName evidence="6">DUF1516 family protein</fullName>
    </submittedName>
</protein>
<accession>A0A410WUJ1</accession>
<feature type="transmembrane region" description="Helical" evidence="5">
    <location>
        <begin position="97"/>
        <end position="116"/>
    </location>
</feature>
<feature type="transmembrane region" description="Helical" evidence="5">
    <location>
        <begin position="12"/>
        <end position="31"/>
    </location>
</feature>
<name>A0A410WUJ1_9BACL</name>
<gene>
    <name evidence="6" type="ORF">M5X16_25825</name>
    <name evidence="7" type="ORF">PC41400_10925</name>
</gene>
<feature type="transmembrane region" description="Helical" evidence="5">
    <location>
        <begin position="64"/>
        <end position="85"/>
    </location>
</feature>
<dbReference type="AlphaFoldDB" id="A0A410WUJ1"/>
<dbReference type="Pfam" id="PF07457">
    <property type="entry name" value="DUF1516"/>
    <property type="match status" value="1"/>
</dbReference>
<evidence type="ECO:0000256" key="5">
    <source>
        <dbReference type="SAM" id="Phobius"/>
    </source>
</evidence>
<dbReference type="EMBL" id="JAMDMJ010000040">
    <property type="protein sequence ID" value="MCY9599183.1"/>
    <property type="molecule type" value="Genomic_DNA"/>
</dbReference>
<keyword evidence="9" id="KW-1185">Reference proteome</keyword>
<proteinExistence type="predicted"/>
<feature type="transmembrane region" description="Helical" evidence="5">
    <location>
        <begin position="38"/>
        <end position="58"/>
    </location>
</feature>
<evidence type="ECO:0000256" key="3">
    <source>
        <dbReference type="ARBA" id="ARBA00022989"/>
    </source>
</evidence>
<dbReference type="EMBL" id="CP026520">
    <property type="protein sequence ID" value="QAV18146.1"/>
    <property type="molecule type" value="Genomic_DNA"/>
</dbReference>
<evidence type="ECO:0000313" key="7">
    <source>
        <dbReference type="EMBL" id="QAV18146.1"/>
    </source>
</evidence>
<dbReference type="Proteomes" id="UP001527202">
    <property type="component" value="Unassembled WGS sequence"/>
</dbReference>
<reference evidence="6 9" key="2">
    <citation type="submission" date="2022-05" db="EMBL/GenBank/DDBJ databases">
        <title>Genome Sequencing of Bee-Associated Microbes.</title>
        <authorList>
            <person name="Dunlap C."/>
        </authorList>
    </citation>
    <scope>NUCLEOTIDE SEQUENCE [LARGE SCALE GENOMIC DNA]</scope>
    <source>
        <strain evidence="6 9">NRRL B-23120</strain>
    </source>
</reference>
<reference evidence="7 8" key="1">
    <citation type="submission" date="2018-01" db="EMBL/GenBank/DDBJ databases">
        <title>The whole genome sequencing and assembly of Paenibacillus chitinolyticus KCCM 41400 strain.</title>
        <authorList>
            <person name="Kim J.-Y."/>
            <person name="Park M.-K."/>
            <person name="Lee Y.-J."/>
            <person name="Yi H."/>
            <person name="Bahn Y.-S."/>
            <person name="Kim J.F."/>
            <person name="Lee D.-W."/>
        </authorList>
    </citation>
    <scope>NUCLEOTIDE SEQUENCE [LARGE SCALE GENOMIC DNA]</scope>
    <source>
        <strain evidence="7 8">KCCM 41400</strain>
    </source>
</reference>